<dbReference type="InterPro" id="IPR002645">
    <property type="entry name" value="STAS_dom"/>
</dbReference>
<keyword evidence="2 5" id="KW-0812">Transmembrane</keyword>
<evidence type="ECO:0000313" key="7">
    <source>
        <dbReference type="EMBL" id="GHH96735.1"/>
    </source>
</evidence>
<dbReference type="Pfam" id="PF01740">
    <property type="entry name" value="STAS"/>
    <property type="match status" value="1"/>
</dbReference>
<evidence type="ECO:0000313" key="8">
    <source>
        <dbReference type="Proteomes" id="UP000637074"/>
    </source>
</evidence>
<feature type="transmembrane region" description="Helical" evidence="5">
    <location>
        <begin position="244"/>
        <end position="265"/>
    </location>
</feature>
<evidence type="ECO:0000256" key="4">
    <source>
        <dbReference type="ARBA" id="ARBA00023136"/>
    </source>
</evidence>
<dbReference type="CDD" id="cd07042">
    <property type="entry name" value="STAS_SulP_like_sulfate_transporter"/>
    <property type="match status" value="1"/>
</dbReference>
<dbReference type="InterPro" id="IPR001902">
    <property type="entry name" value="SLC26A/SulP_fam"/>
</dbReference>
<sequence length="590" mass="63388">MLTDKRFHHYSLTSLPKDLASGLIVGVIAIPLGMAFAIASGVKPEYGIYTTIVAGILISLFGGSKYQIGGPTGAFIPILFGIVMTYGYENLLIAGFMAGIILVLMGVFRLGSLIKYIPRPVTIGFTAGIAVTIFTGQIASFLGLEGIKRHEEFIKNIQEIFITLNTTNIYSILTAAICLGTIIVTPKIAPKVPGPLIGLIVSTLVATLIFPNHVATIGTAYGQIPSTLPSLHIPEINMEIIIKLIKPAFIIAMLGGIESLLSAVVADGMTNSRHNSNKELVGQGIANMVTPLFGGIPATGALARTATNIKNGAVSPLSGIIHGVVVLLVLVFFAQYASYIPLASMAPILMVVAWNMSERKVFAHILKTKSTDALVLVVTFLLTVFVDLTTAVQVGLVMSAILFVKRMSDIMITAKALPNYEAKRKKVETGMVSDTHDCPQISIFNIEGPLFFGAALTFEETIMSTINYKPKILLLRMGKVPFMDTTGEANLARIVHHFSKNGIVIISGLNPQPEAVLKKTGLYDTIGNEHFFTHTGEAIQFALAQINKNKCQGCKHFAFKECQALSGSEAVESSKQKLRALSNEAKELIN</sequence>
<name>A0ABQ3MYP1_9BACI</name>
<dbReference type="InterPro" id="IPR036513">
    <property type="entry name" value="STAS_dom_sf"/>
</dbReference>
<evidence type="ECO:0000256" key="5">
    <source>
        <dbReference type="SAM" id="Phobius"/>
    </source>
</evidence>
<evidence type="ECO:0000259" key="6">
    <source>
        <dbReference type="PROSITE" id="PS50801"/>
    </source>
</evidence>
<dbReference type="RefSeq" id="WP_191268947.1">
    <property type="nucleotide sequence ID" value="NZ_BNDS01000001.1"/>
</dbReference>
<dbReference type="SUPFAM" id="SSF52091">
    <property type="entry name" value="SpoIIaa-like"/>
    <property type="match status" value="1"/>
</dbReference>
<feature type="transmembrane region" description="Helical" evidence="5">
    <location>
        <begin position="165"/>
        <end position="184"/>
    </location>
</feature>
<feature type="domain" description="STAS" evidence="6">
    <location>
        <begin position="431"/>
        <end position="542"/>
    </location>
</feature>
<organism evidence="7 8">
    <name type="scientific">Neobacillus kokaensis</name>
    <dbReference type="NCBI Taxonomy" id="2759023"/>
    <lineage>
        <taxon>Bacteria</taxon>
        <taxon>Bacillati</taxon>
        <taxon>Bacillota</taxon>
        <taxon>Bacilli</taxon>
        <taxon>Bacillales</taxon>
        <taxon>Bacillaceae</taxon>
        <taxon>Neobacillus</taxon>
    </lineage>
</organism>
<reference evidence="7 8" key="1">
    <citation type="journal article" date="2022" name="Int. J. Syst. Evol. Microbiol.">
        <title>Neobacillus kokaensis sp. nov., isolated from soil.</title>
        <authorList>
            <person name="Yuki K."/>
            <person name="Matsubara H."/>
            <person name="Yamaguchi S."/>
        </authorList>
    </citation>
    <scope>NUCLEOTIDE SEQUENCE [LARGE SCALE GENOMIC DNA]</scope>
    <source>
        <strain evidence="7 8">LOB 377</strain>
    </source>
</reference>
<accession>A0ABQ3MYP1</accession>
<dbReference type="Proteomes" id="UP000637074">
    <property type="component" value="Unassembled WGS sequence"/>
</dbReference>
<dbReference type="PANTHER" id="PTHR11814">
    <property type="entry name" value="SULFATE TRANSPORTER"/>
    <property type="match status" value="1"/>
</dbReference>
<feature type="transmembrane region" description="Helical" evidence="5">
    <location>
        <begin position="123"/>
        <end position="144"/>
    </location>
</feature>
<feature type="transmembrane region" description="Helical" evidence="5">
    <location>
        <begin position="196"/>
        <end position="224"/>
    </location>
</feature>
<evidence type="ECO:0000256" key="1">
    <source>
        <dbReference type="ARBA" id="ARBA00004141"/>
    </source>
</evidence>
<comment type="subcellular location">
    <subcellularLocation>
        <location evidence="1">Membrane</location>
        <topology evidence="1">Multi-pass membrane protein</topology>
    </subcellularLocation>
</comment>
<dbReference type="Pfam" id="PF00916">
    <property type="entry name" value="Sulfate_transp"/>
    <property type="match status" value="1"/>
</dbReference>
<gene>
    <name evidence="7" type="ORF">AM1BK_02780</name>
</gene>
<feature type="transmembrane region" description="Helical" evidence="5">
    <location>
        <begin position="20"/>
        <end position="39"/>
    </location>
</feature>
<keyword evidence="8" id="KW-1185">Reference proteome</keyword>
<feature type="transmembrane region" description="Helical" evidence="5">
    <location>
        <begin position="46"/>
        <end position="62"/>
    </location>
</feature>
<keyword evidence="4 5" id="KW-0472">Membrane</keyword>
<dbReference type="PROSITE" id="PS50801">
    <property type="entry name" value="STAS"/>
    <property type="match status" value="1"/>
</dbReference>
<dbReference type="InterPro" id="IPR011547">
    <property type="entry name" value="SLC26A/SulP_dom"/>
</dbReference>
<keyword evidence="3 5" id="KW-1133">Transmembrane helix</keyword>
<protein>
    <submittedName>
        <fullName evidence="7">Sodium-independent anion transporter</fullName>
    </submittedName>
</protein>
<dbReference type="EMBL" id="BNDS01000001">
    <property type="protein sequence ID" value="GHH96735.1"/>
    <property type="molecule type" value="Genomic_DNA"/>
</dbReference>
<feature type="transmembrane region" description="Helical" evidence="5">
    <location>
        <begin position="374"/>
        <end position="404"/>
    </location>
</feature>
<feature type="transmembrane region" description="Helical" evidence="5">
    <location>
        <begin position="91"/>
        <end position="111"/>
    </location>
</feature>
<feature type="transmembrane region" description="Helical" evidence="5">
    <location>
        <begin position="324"/>
        <end position="354"/>
    </location>
</feature>
<evidence type="ECO:0000256" key="2">
    <source>
        <dbReference type="ARBA" id="ARBA00022692"/>
    </source>
</evidence>
<proteinExistence type="predicted"/>
<dbReference type="NCBIfam" id="TIGR00815">
    <property type="entry name" value="sulP"/>
    <property type="match status" value="1"/>
</dbReference>
<dbReference type="Gene3D" id="3.30.750.24">
    <property type="entry name" value="STAS domain"/>
    <property type="match status" value="1"/>
</dbReference>
<feature type="transmembrane region" description="Helical" evidence="5">
    <location>
        <begin position="68"/>
        <end position="86"/>
    </location>
</feature>
<comment type="caution">
    <text evidence="7">The sequence shown here is derived from an EMBL/GenBank/DDBJ whole genome shotgun (WGS) entry which is preliminary data.</text>
</comment>
<evidence type="ECO:0000256" key="3">
    <source>
        <dbReference type="ARBA" id="ARBA00022989"/>
    </source>
</evidence>